<dbReference type="InterPro" id="IPR013216">
    <property type="entry name" value="Methyltransf_11"/>
</dbReference>
<dbReference type="AlphaFoldDB" id="A0A6A6UIT1"/>
<dbReference type="InterPro" id="IPR051052">
    <property type="entry name" value="Diverse_substrate_MTase"/>
</dbReference>
<dbReference type="GO" id="GO:0032259">
    <property type="term" value="P:methylation"/>
    <property type="evidence" value="ECO:0007669"/>
    <property type="project" value="UniProtKB-KW"/>
</dbReference>
<protein>
    <submittedName>
        <fullName evidence="2">S-adenosyl-L-methionine-dependent methyltransferase</fullName>
    </submittedName>
</protein>
<keyword evidence="3" id="KW-1185">Reference proteome</keyword>
<dbReference type="EMBL" id="MU004233">
    <property type="protein sequence ID" value="KAF2670978.1"/>
    <property type="molecule type" value="Genomic_DNA"/>
</dbReference>
<sequence>MTSNIHIKDPTFRNYNSEDAAKFAKSRLSYSSALYDAIIKYHTTSGQFDTLLDVGCGSGAATRDLGHYFSHAKGIDPGQELILQARKLGGQTKSGEAISYDVHGAEDLASGFEPGSIDMLSAGMAAHWFDMRAFWVNAAKVVKTGGTVALFTQSSLYCHPSTAAAEEVQRILTHLEDDILGEHELESNKLSRNMYDKLTLPWQVDVPEFPQETFQRHEWNRDGKLDVGETYFFGGSEYDTLEKLAQSLGTASMVTRWRTANAHSAGTDADCVTLTMANIAKAMGNDSEDFGKTKIRTGSSTTLLLFTRVK</sequence>
<dbReference type="Gene3D" id="3.40.50.150">
    <property type="entry name" value="Vaccinia Virus protein VP39"/>
    <property type="match status" value="1"/>
</dbReference>
<dbReference type="PANTHER" id="PTHR44942:SF10">
    <property type="entry name" value="METHYLTRANSFERASE TYPE 11 DOMAIN-CONTAINING PROTEIN"/>
    <property type="match status" value="1"/>
</dbReference>
<keyword evidence="2" id="KW-0808">Transferase</keyword>
<dbReference type="PANTHER" id="PTHR44942">
    <property type="entry name" value="METHYLTRANSF_11 DOMAIN-CONTAINING PROTEIN"/>
    <property type="match status" value="1"/>
</dbReference>
<proteinExistence type="predicted"/>
<dbReference type="Pfam" id="PF08241">
    <property type="entry name" value="Methyltransf_11"/>
    <property type="match status" value="1"/>
</dbReference>
<feature type="domain" description="Methyltransferase type 11" evidence="1">
    <location>
        <begin position="52"/>
        <end position="149"/>
    </location>
</feature>
<dbReference type="SUPFAM" id="SSF53335">
    <property type="entry name" value="S-adenosyl-L-methionine-dependent methyltransferases"/>
    <property type="match status" value="1"/>
</dbReference>
<keyword evidence="2" id="KW-0489">Methyltransferase</keyword>
<dbReference type="Proteomes" id="UP000799302">
    <property type="component" value="Unassembled WGS sequence"/>
</dbReference>
<gene>
    <name evidence="2" type="ORF">BT63DRAFT_477541</name>
</gene>
<dbReference type="OrthoDB" id="10027013at2759"/>
<evidence type="ECO:0000313" key="3">
    <source>
        <dbReference type="Proteomes" id="UP000799302"/>
    </source>
</evidence>
<organism evidence="2 3">
    <name type="scientific">Microthyrium microscopicum</name>
    <dbReference type="NCBI Taxonomy" id="703497"/>
    <lineage>
        <taxon>Eukaryota</taxon>
        <taxon>Fungi</taxon>
        <taxon>Dikarya</taxon>
        <taxon>Ascomycota</taxon>
        <taxon>Pezizomycotina</taxon>
        <taxon>Dothideomycetes</taxon>
        <taxon>Dothideomycetes incertae sedis</taxon>
        <taxon>Microthyriales</taxon>
        <taxon>Microthyriaceae</taxon>
        <taxon>Microthyrium</taxon>
    </lineage>
</organism>
<name>A0A6A6UIT1_9PEZI</name>
<reference evidence="2" key="1">
    <citation type="journal article" date="2020" name="Stud. Mycol.">
        <title>101 Dothideomycetes genomes: a test case for predicting lifestyles and emergence of pathogens.</title>
        <authorList>
            <person name="Haridas S."/>
            <person name="Albert R."/>
            <person name="Binder M."/>
            <person name="Bloem J."/>
            <person name="Labutti K."/>
            <person name="Salamov A."/>
            <person name="Andreopoulos B."/>
            <person name="Baker S."/>
            <person name="Barry K."/>
            <person name="Bills G."/>
            <person name="Bluhm B."/>
            <person name="Cannon C."/>
            <person name="Castanera R."/>
            <person name="Culley D."/>
            <person name="Daum C."/>
            <person name="Ezra D."/>
            <person name="Gonzalez J."/>
            <person name="Henrissat B."/>
            <person name="Kuo A."/>
            <person name="Liang C."/>
            <person name="Lipzen A."/>
            <person name="Lutzoni F."/>
            <person name="Magnuson J."/>
            <person name="Mondo S."/>
            <person name="Nolan M."/>
            <person name="Ohm R."/>
            <person name="Pangilinan J."/>
            <person name="Park H.-J."/>
            <person name="Ramirez L."/>
            <person name="Alfaro M."/>
            <person name="Sun H."/>
            <person name="Tritt A."/>
            <person name="Yoshinaga Y."/>
            <person name="Zwiers L.-H."/>
            <person name="Turgeon B."/>
            <person name="Goodwin S."/>
            <person name="Spatafora J."/>
            <person name="Crous P."/>
            <person name="Grigoriev I."/>
        </authorList>
    </citation>
    <scope>NUCLEOTIDE SEQUENCE</scope>
    <source>
        <strain evidence="2">CBS 115976</strain>
    </source>
</reference>
<dbReference type="InterPro" id="IPR029063">
    <property type="entry name" value="SAM-dependent_MTases_sf"/>
</dbReference>
<evidence type="ECO:0000313" key="2">
    <source>
        <dbReference type="EMBL" id="KAF2670978.1"/>
    </source>
</evidence>
<dbReference type="GO" id="GO:0008757">
    <property type="term" value="F:S-adenosylmethionine-dependent methyltransferase activity"/>
    <property type="evidence" value="ECO:0007669"/>
    <property type="project" value="InterPro"/>
</dbReference>
<evidence type="ECO:0000259" key="1">
    <source>
        <dbReference type="Pfam" id="PF08241"/>
    </source>
</evidence>
<accession>A0A6A6UIT1</accession>